<dbReference type="GO" id="GO:0000175">
    <property type="term" value="F:3'-5'-RNA exonuclease activity"/>
    <property type="evidence" value="ECO:0007669"/>
    <property type="project" value="InterPro"/>
</dbReference>
<dbReference type="InterPro" id="IPR022894">
    <property type="entry name" value="Oligoribonuclease"/>
</dbReference>
<organism evidence="2 3">
    <name type="scientific">Pinctada imbricata</name>
    <name type="common">Atlantic pearl-oyster</name>
    <name type="synonym">Pinctada martensii</name>
    <dbReference type="NCBI Taxonomy" id="66713"/>
    <lineage>
        <taxon>Eukaryota</taxon>
        <taxon>Metazoa</taxon>
        <taxon>Spiralia</taxon>
        <taxon>Lophotrochozoa</taxon>
        <taxon>Mollusca</taxon>
        <taxon>Bivalvia</taxon>
        <taxon>Autobranchia</taxon>
        <taxon>Pteriomorphia</taxon>
        <taxon>Pterioida</taxon>
        <taxon>Pterioidea</taxon>
        <taxon>Pteriidae</taxon>
        <taxon>Pinctada</taxon>
    </lineage>
</organism>
<evidence type="ECO:0000256" key="1">
    <source>
        <dbReference type="ARBA" id="ARBA00022722"/>
    </source>
</evidence>
<name>A0AA88XY70_PINIB</name>
<accession>A0AA88XY70</accession>
<dbReference type="EMBL" id="VSWD01000008">
    <property type="protein sequence ID" value="KAK3094747.1"/>
    <property type="molecule type" value="Genomic_DNA"/>
</dbReference>
<reference evidence="2" key="1">
    <citation type="submission" date="2019-08" db="EMBL/GenBank/DDBJ databases">
        <title>The improved chromosome-level genome for the pearl oyster Pinctada fucata martensii using PacBio sequencing and Hi-C.</title>
        <authorList>
            <person name="Zheng Z."/>
        </authorList>
    </citation>
    <scope>NUCLEOTIDE SEQUENCE</scope>
    <source>
        <strain evidence="2">ZZ-2019</strain>
        <tissue evidence="2">Adductor muscle</tissue>
    </source>
</reference>
<evidence type="ECO:0000313" key="2">
    <source>
        <dbReference type="EMBL" id="KAK3094747.1"/>
    </source>
</evidence>
<evidence type="ECO:0000313" key="3">
    <source>
        <dbReference type="Proteomes" id="UP001186944"/>
    </source>
</evidence>
<sequence length="193" mass="22203">MNLTDLKVPEKVGNVIKEVMSLCGKQPNAVPSESTVNRIVDSKLAVAHKQISDVLLEKKNTTLYTDETKKYGKCIQTYVLTDEDQTSYLLGLREMFNKSGQSTLDTLKEILEDFGTHCYQKERENHMNVGYRILANIRDTMSDRASTEKNFNHLLEDFRASILSQVVDNWDNMDEDQKKLCQDLITFFVAFTY</sequence>
<protein>
    <submittedName>
        <fullName evidence="2">Uncharacterized protein</fullName>
    </submittedName>
</protein>
<gene>
    <name evidence="2" type="ORF">FSP39_005715</name>
</gene>
<keyword evidence="1" id="KW-0540">Nuclease</keyword>
<keyword evidence="1" id="KW-0378">Hydrolase</keyword>
<dbReference type="PANTHER" id="PTHR11046">
    <property type="entry name" value="OLIGORIBONUCLEASE, MITOCHONDRIAL"/>
    <property type="match status" value="1"/>
</dbReference>
<comment type="caution">
    <text evidence="2">The sequence shown here is derived from an EMBL/GenBank/DDBJ whole genome shotgun (WGS) entry which is preliminary data.</text>
</comment>
<dbReference type="Proteomes" id="UP001186944">
    <property type="component" value="Unassembled WGS sequence"/>
</dbReference>
<dbReference type="AlphaFoldDB" id="A0AA88XY70"/>
<proteinExistence type="predicted"/>
<dbReference type="PANTHER" id="PTHR11046:SF25">
    <property type="match status" value="1"/>
</dbReference>
<keyword evidence="3" id="KW-1185">Reference proteome</keyword>